<evidence type="ECO:0000256" key="5">
    <source>
        <dbReference type="ARBA" id="ARBA00023237"/>
    </source>
</evidence>
<feature type="domain" description="RagB/SusD" evidence="7">
    <location>
        <begin position="272"/>
        <end position="565"/>
    </location>
</feature>
<evidence type="ECO:0000256" key="2">
    <source>
        <dbReference type="ARBA" id="ARBA00006275"/>
    </source>
</evidence>
<feature type="chain" id="PRO_5019304130" evidence="6">
    <location>
        <begin position="20"/>
        <end position="565"/>
    </location>
</feature>
<evidence type="ECO:0000313" key="9">
    <source>
        <dbReference type="EMBL" id="RGV57344.1"/>
    </source>
</evidence>
<evidence type="ECO:0000256" key="3">
    <source>
        <dbReference type="ARBA" id="ARBA00022729"/>
    </source>
</evidence>
<evidence type="ECO:0000256" key="1">
    <source>
        <dbReference type="ARBA" id="ARBA00004442"/>
    </source>
</evidence>
<comment type="caution">
    <text evidence="9">The sequence shown here is derived from an EMBL/GenBank/DDBJ whole genome shotgun (WGS) entry which is preliminary data.</text>
</comment>
<dbReference type="InterPro" id="IPR033985">
    <property type="entry name" value="SusD-like_N"/>
</dbReference>
<dbReference type="Gene3D" id="1.25.40.390">
    <property type="match status" value="1"/>
</dbReference>
<dbReference type="Proteomes" id="UP000283850">
    <property type="component" value="Unassembled WGS sequence"/>
</dbReference>
<proteinExistence type="inferred from homology"/>
<dbReference type="InterPro" id="IPR012944">
    <property type="entry name" value="SusD_RagB_dom"/>
</dbReference>
<sequence length="565" mass="65178">MKKLKNIVIMIILAVAAFACTDVLDKGPLDKYSENDVWKSTDLTQAFIYTALKNATDMMIWKDNWTDNEAILEDGRNINFELIDRYHDAGWNVYGDIRRCNMVLTRVPDAPFTEVEKANFIAQAKTIRAMIYFTRARLFGKLMLVKDLIDTDADMTFSRTTTIKETYDFIIKDLQEAVSDLHVDEPTGAVSRGVGYALLGEVALHGAAYIENGQDDYYKIAAKACEDLFALNKYSLDKDYAGMFNNYDHSLSSSEIILAQWRSQENTTFSDTWMQRLVPNIDPSKLTHETQEKYPLVEECAGWPQRFPSVSLVNDYLVIDEDGQAKEWDQTSYYKDFLTNGGTVNDAIYKNRDKRFYASIIYDGCSYFANTVWLREGGNLYYSSKSTEVWGMPVSGYVYRKCVYEAKRLLNSEKTGYHYTLLRLGRSYLNYAEVKLRQGDKEKAIEYINKTRVDHGGLPELSKSISLEEAWKEYKRERRVDLVSEGDRYWTVLRWGKAEGLEVVPELTVTQKFMKIAPDGKSFEITELPIYVSDNERTFTSKRYLFPVPQGERDQNSNLDQNEGW</sequence>
<organism evidence="9 10">
    <name type="scientific">Bacteroides intestinalis</name>
    <dbReference type="NCBI Taxonomy" id="329854"/>
    <lineage>
        <taxon>Bacteria</taxon>
        <taxon>Pseudomonadati</taxon>
        <taxon>Bacteroidota</taxon>
        <taxon>Bacteroidia</taxon>
        <taxon>Bacteroidales</taxon>
        <taxon>Bacteroidaceae</taxon>
        <taxon>Bacteroides</taxon>
    </lineage>
</organism>
<comment type="similarity">
    <text evidence="2">Belongs to the SusD family.</text>
</comment>
<dbReference type="Pfam" id="PF14322">
    <property type="entry name" value="SusD-like_3"/>
    <property type="match status" value="1"/>
</dbReference>
<accession>A0A412YIW7</accession>
<comment type="subcellular location">
    <subcellularLocation>
        <location evidence="1">Cell outer membrane</location>
    </subcellularLocation>
</comment>
<dbReference type="SUPFAM" id="SSF48452">
    <property type="entry name" value="TPR-like"/>
    <property type="match status" value="1"/>
</dbReference>
<feature type="signal peptide" evidence="6">
    <location>
        <begin position="1"/>
        <end position="19"/>
    </location>
</feature>
<evidence type="ECO:0000313" key="10">
    <source>
        <dbReference type="Proteomes" id="UP000283850"/>
    </source>
</evidence>
<evidence type="ECO:0000259" key="8">
    <source>
        <dbReference type="Pfam" id="PF14322"/>
    </source>
</evidence>
<evidence type="ECO:0000256" key="4">
    <source>
        <dbReference type="ARBA" id="ARBA00023136"/>
    </source>
</evidence>
<protein>
    <submittedName>
        <fullName evidence="9">RagB/SusD family nutrient uptake outer membrane protein</fullName>
    </submittedName>
</protein>
<keyword evidence="3 6" id="KW-0732">Signal</keyword>
<gene>
    <name evidence="9" type="ORF">DWW10_04710</name>
</gene>
<evidence type="ECO:0000256" key="6">
    <source>
        <dbReference type="SAM" id="SignalP"/>
    </source>
</evidence>
<keyword evidence="5" id="KW-0998">Cell outer membrane</keyword>
<dbReference type="InterPro" id="IPR011990">
    <property type="entry name" value="TPR-like_helical_dom_sf"/>
</dbReference>
<keyword evidence="4" id="KW-0472">Membrane</keyword>
<reference evidence="9 10" key="1">
    <citation type="submission" date="2018-08" db="EMBL/GenBank/DDBJ databases">
        <title>A genome reference for cultivated species of the human gut microbiota.</title>
        <authorList>
            <person name="Zou Y."/>
            <person name="Xue W."/>
            <person name="Luo G."/>
        </authorList>
    </citation>
    <scope>NUCLEOTIDE SEQUENCE [LARGE SCALE GENOMIC DNA]</scope>
    <source>
        <strain evidence="9 10">AF14-32</strain>
    </source>
</reference>
<dbReference type="PROSITE" id="PS51257">
    <property type="entry name" value="PROKAR_LIPOPROTEIN"/>
    <property type="match status" value="1"/>
</dbReference>
<feature type="domain" description="SusD-like N-terminal" evidence="8">
    <location>
        <begin position="55"/>
        <end position="179"/>
    </location>
</feature>
<dbReference type="EMBL" id="QRZF01000002">
    <property type="protein sequence ID" value="RGV57344.1"/>
    <property type="molecule type" value="Genomic_DNA"/>
</dbReference>
<dbReference type="AlphaFoldDB" id="A0A412YIW7"/>
<dbReference type="RefSeq" id="WP_022393348.1">
    <property type="nucleotide sequence ID" value="NZ_QRZF01000002.1"/>
</dbReference>
<evidence type="ECO:0000259" key="7">
    <source>
        <dbReference type="Pfam" id="PF07980"/>
    </source>
</evidence>
<dbReference type="Pfam" id="PF07980">
    <property type="entry name" value="SusD_RagB"/>
    <property type="match status" value="1"/>
</dbReference>
<dbReference type="GO" id="GO:0009279">
    <property type="term" value="C:cell outer membrane"/>
    <property type="evidence" value="ECO:0007669"/>
    <property type="project" value="UniProtKB-SubCell"/>
</dbReference>
<name>A0A412YIW7_9BACE</name>